<organism evidence="1 2">
    <name type="scientific">Mycolicibacterium neworleansense</name>
    <dbReference type="NCBI Taxonomy" id="146018"/>
    <lineage>
        <taxon>Bacteria</taxon>
        <taxon>Bacillati</taxon>
        <taxon>Actinomycetota</taxon>
        <taxon>Actinomycetes</taxon>
        <taxon>Mycobacteriales</taxon>
        <taxon>Mycobacteriaceae</taxon>
        <taxon>Mycolicibacterium</taxon>
    </lineage>
</organism>
<sequence length="91" mass="10211">MRCYRHAVTMFCDDDVLAGMRYASAASLSYAGTEGAKGIAWQSVERNALWHRSCFRSIRLQNSVRPGRKRGPQEQSHKSLNLVVVADRNVA</sequence>
<name>A0A0H5RRR5_9MYCO</name>
<evidence type="ECO:0000313" key="2">
    <source>
        <dbReference type="Proteomes" id="UP000199147"/>
    </source>
</evidence>
<dbReference type="Proteomes" id="UP000199147">
    <property type="component" value="Unassembled WGS sequence"/>
</dbReference>
<proteinExistence type="predicted"/>
<protein>
    <submittedName>
        <fullName evidence="1">Uncharacterized protein</fullName>
    </submittedName>
</protein>
<accession>A0A0H5RRR5</accession>
<reference evidence="2" key="1">
    <citation type="submission" date="2015-07" db="EMBL/GenBank/DDBJ databases">
        <authorList>
            <person name="Urmite Genomes"/>
        </authorList>
    </citation>
    <scope>NUCLEOTIDE SEQUENCE [LARGE SCALE GENOMIC DNA]</scope>
    <source>
        <strain evidence="2">type strain: ATCC 49404</strain>
    </source>
</reference>
<dbReference type="EMBL" id="CWKH01000002">
    <property type="protein sequence ID" value="CRZ16830.1"/>
    <property type="molecule type" value="Genomic_DNA"/>
</dbReference>
<gene>
    <name evidence="1" type="ORF">BN2156_03708</name>
</gene>
<dbReference type="AlphaFoldDB" id="A0A0H5RRR5"/>
<keyword evidence="2" id="KW-1185">Reference proteome</keyword>
<evidence type="ECO:0000313" key="1">
    <source>
        <dbReference type="EMBL" id="CRZ16830.1"/>
    </source>
</evidence>